<name>A0A7S3DI76_9EUKA</name>
<keyword evidence="1" id="KW-0812">Transmembrane</keyword>
<evidence type="ECO:0000313" key="2">
    <source>
        <dbReference type="EMBL" id="CAE0258293.1"/>
    </source>
</evidence>
<feature type="transmembrane region" description="Helical" evidence="1">
    <location>
        <begin position="20"/>
        <end position="47"/>
    </location>
</feature>
<gene>
    <name evidence="2" type="ORF">PBIL07802_LOCUS20556</name>
    <name evidence="3" type="ORF">PBIL07802_LOCUS20691</name>
</gene>
<evidence type="ECO:0000256" key="1">
    <source>
        <dbReference type="SAM" id="Phobius"/>
    </source>
</evidence>
<reference evidence="2" key="1">
    <citation type="submission" date="2021-01" db="EMBL/GenBank/DDBJ databases">
        <authorList>
            <person name="Corre E."/>
            <person name="Pelletier E."/>
            <person name="Niang G."/>
            <person name="Scheremetjew M."/>
            <person name="Finn R."/>
            <person name="Kale V."/>
            <person name="Holt S."/>
            <person name="Cochrane G."/>
            <person name="Meng A."/>
            <person name="Brown T."/>
            <person name="Cohen L."/>
        </authorList>
    </citation>
    <scope>NUCLEOTIDE SEQUENCE</scope>
    <source>
        <strain evidence="2">NIES-2562</strain>
    </source>
</reference>
<evidence type="ECO:0000313" key="3">
    <source>
        <dbReference type="EMBL" id="CAE0258428.1"/>
    </source>
</evidence>
<sequence length="148" mass="16554">MAPYTYTHLHTHTNIHMSFSITLLLASSFAFSSFAFVISSSAFIVTASSSSRRSIECLTMYDSKLSRLWLSIPFWLILAMRPSRLFTCCPCGPAPASDGDISLEDMKLNTLSTADGWTGIYMQGGSLLRIYRRSFSRKNKQKHGLPNI</sequence>
<accession>A0A7S3DI76</accession>
<proteinExistence type="predicted"/>
<organism evidence="2">
    <name type="scientific">Palpitomonas bilix</name>
    <dbReference type="NCBI Taxonomy" id="652834"/>
    <lineage>
        <taxon>Eukaryota</taxon>
        <taxon>Eukaryota incertae sedis</taxon>
    </lineage>
</organism>
<protein>
    <submittedName>
        <fullName evidence="2">Uncharacterized protein</fullName>
    </submittedName>
</protein>
<keyword evidence="1" id="KW-0472">Membrane</keyword>
<dbReference type="AlphaFoldDB" id="A0A7S3DI76"/>
<keyword evidence="1" id="KW-1133">Transmembrane helix</keyword>
<dbReference type="EMBL" id="HBIB01031792">
    <property type="protein sequence ID" value="CAE0258293.1"/>
    <property type="molecule type" value="Transcribed_RNA"/>
</dbReference>
<dbReference type="EMBL" id="HBIB01031969">
    <property type="protein sequence ID" value="CAE0258428.1"/>
    <property type="molecule type" value="Transcribed_RNA"/>
</dbReference>